<protein>
    <submittedName>
        <fullName evidence="1">Uncharacterized protein</fullName>
    </submittedName>
</protein>
<sequence>MHPVEQIKPVMLIDDGWGRWNFRFAYFFR</sequence>
<keyword evidence="2" id="KW-1185">Reference proteome</keyword>
<accession>X7EA69</accession>
<dbReference type="AlphaFoldDB" id="X7EA69"/>
<evidence type="ECO:0000313" key="2">
    <source>
        <dbReference type="Proteomes" id="UP000022447"/>
    </source>
</evidence>
<organism evidence="1 2">
    <name type="scientific">Roseivivax halodurans JCM 10272</name>
    <dbReference type="NCBI Taxonomy" id="1449350"/>
    <lineage>
        <taxon>Bacteria</taxon>
        <taxon>Pseudomonadati</taxon>
        <taxon>Pseudomonadota</taxon>
        <taxon>Alphaproteobacteria</taxon>
        <taxon>Rhodobacterales</taxon>
        <taxon>Roseobacteraceae</taxon>
        <taxon>Roseivivax</taxon>
    </lineage>
</organism>
<name>X7EA69_9RHOB</name>
<evidence type="ECO:0000313" key="1">
    <source>
        <dbReference type="EMBL" id="ETX12018.1"/>
    </source>
</evidence>
<reference evidence="1 2" key="1">
    <citation type="submission" date="2014-01" db="EMBL/GenBank/DDBJ databases">
        <title>Roseivivax halodurans JCM 10272 Genome Sequencing.</title>
        <authorList>
            <person name="Lai Q."/>
            <person name="Li G."/>
            <person name="Shao Z."/>
        </authorList>
    </citation>
    <scope>NUCLEOTIDE SEQUENCE [LARGE SCALE GENOMIC DNA]</scope>
    <source>
        <strain evidence="1 2">JCM 10272</strain>
    </source>
</reference>
<gene>
    <name evidence="1" type="ORF">OCH239_18675</name>
</gene>
<proteinExistence type="predicted"/>
<dbReference type="EMBL" id="JALZ01000061">
    <property type="protein sequence ID" value="ETX12018.1"/>
    <property type="molecule type" value="Genomic_DNA"/>
</dbReference>
<comment type="caution">
    <text evidence="1">The sequence shown here is derived from an EMBL/GenBank/DDBJ whole genome shotgun (WGS) entry which is preliminary data.</text>
</comment>
<dbReference type="Proteomes" id="UP000022447">
    <property type="component" value="Unassembled WGS sequence"/>
</dbReference>